<organism evidence="1 2">
    <name type="scientific">Chaetoceros tenuissimus</name>
    <dbReference type="NCBI Taxonomy" id="426638"/>
    <lineage>
        <taxon>Eukaryota</taxon>
        <taxon>Sar</taxon>
        <taxon>Stramenopiles</taxon>
        <taxon>Ochrophyta</taxon>
        <taxon>Bacillariophyta</taxon>
        <taxon>Coscinodiscophyceae</taxon>
        <taxon>Chaetocerotophycidae</taxon>
        <taxon>Chaetocerotales</taxon>
        <taxon>Chaetocerotaceae</taxon>
        <taxon>Chaetoceros</taxon>
    </lineage>
</organism>
<gene>
    <name evidence="1" type="ORF">CTEN210_05521</name>
</gene>
<evidence type="ECO:0000313" key="2">
    <source>
        <dbReference type="Proteomes" id="UP001054902"/>
    </source>
</evidence>
<keyword evidence="2" id="KW-1185">Reference proteome</keyword>
<proteinExistence type="predicted"/>
<accession>A0AAD3CQ06</accession>
<protein>
    <submittedName>
        <fullName evidence="1">Uncharacterized protein</fullName>
    </submittedName>
</protein>
<name>A0AAD3CQ06_9STRA</name>
<dbReference type="Proteomes" id="UP001054902">
    <property type="component" value="Unassembled WGS sequence"/>
</dbReference>
<evidence type="ECO:0000313" key="1">
    <source>
        <dbReference type="EMBL" id="GFH49045.1"/>
    </source>
</evidence>
<sequence length="125" mass="13824">MNAPKFLAMVRSQDPITEQDAKSYAQTLENKEASSGCYMIKCMRPCVFPIGCTYNNSCDWCLWPGCSSIPFGCCIVLRGSNEQGYYVNIKGDTVVVKVDDENDTLACFAHNSENSGNVCCYCNKV</sequence>
<comment type="caution">
    <text evidence="1">The sequence shown here is derived from an EMBL/GenBank/DDBJ whole genome shotgun (WGS) entry which is preliminary data.</text>
</comment>
<dbReference type="EMBL" id="BLLK01000032">
    <property type="protein sequence ID" value="GFH49045.1"/>
    <property type="molecule type" value="Genomic_DNA"/>
</dbReference>
<reference evidence="1 2" key="1">
    <citation type="journal article" date="2021" name="Sci. Rep.">
        <title>The genome of the diatom Chaetoceros tenuissimus carries an ancient integrated fragment of an extant virus.</title>
        <authorList>
            <person name="Hongo Y."/>
            <person name="Kimura K."/>
            <person name="Takaki Y."/>
            <person name="Yoshida Y."/>
            <person name="Baba S."/>
            <person name="Kobayashi G."/>
            <person name="Nagasaki K."/>
            <person name="Hano T."/>
            <person name="Tomaru Y."/>
        </authorList>
    </citation>
    <scope>NUCLEOTIDE SEQUENCE [LARGE SCALE GENOMIC DNA]</scope>
    <source>
        <strain evidence="1 2">NIES-3715</strain>
    </source>
</reference>
<dbReference type="AlphaFoldDB" id="A0AAD3CQ06"/>